<accession>A0AAV4CHD5</accession>
<gene>
    <name evidence="1" type="ORF">PoB_005874600</name>
</gene>
<keyword evidence="2" id="KW-1185">Reference proteome</keyword>
<dbReference type="Proteomes" id="UP000735302">
    <property type="component" value="Unassembled WGS sequence"/>
</dbReference>
<organism evidence="1 2">
    <name type="scientific">Plakobranchus ocellatus</name>
    <dbReference type="NCBI Taxonomy" id="259542"/>
    <lineage>
        <taxon>Eukaryota</taxon>
        <taxon>Metazoa</taxon>
        <taxon>Spiralia</taxon>
        <taxon>Lophotrochozoa</taxon>
        <taxon>Mollusca</taxon>
        <taxon>Gastropoda</taxon>
        <taxon>Heterobranchia</taxon>
        <taxon>Euthyneura</taxon>
        <taxon>Panpulmonata</taxon>
        <taxon>Sacoglossa</taxon>
        <taxon>Placobranchoidea</taxon>
        <taxon>Plakobranchidae</taxon>
        <taxon>Plakobranchus</taxon>
    </lineage>
</organism>
<protein>
    <submittedName>
        <fullName evidence="1">Uncharacterized protein</fullName>
    </submittedName>
</protein>
<dbReference type="EMBL" id="BLXT01006579">
    <property type="protein sequence ID" value="GFO32241.1"/>
    <property type="molecule type" value="Genomic_DNA"/>
</dbReference>
<name>A0AAV4CHD5_9GAST</name>
<dbReference type="AlphaFoldDB" id="A0AAV4CHD5"/>
<proteinExistence type="predicted"/>
<comment type="caution">
    <text evidence="1">The sequence shown here is derived from an EMBL/GenBank/DDBJ whole genome shotgun (WGS) entry which is preliminary data.</text>
</comment>
<reference evidence="1 2" key="1">
    <citation type="journal article" date="2021" name="Elife">
        <title>Chloroplast acquisition without the gene transfer in kleptoplastic sea slugs, Plakobranchus ocellatus.</title>
        <authorList>
            <person name="Maeda T."/>
            <person name="Takahashi S."/>
            <person name="Yoshida T."/>
            <person name="Shimamura S."/>
            <person name="Takaki Y."/>
            <person name="Nagai Y."/>
            <person name="Toyoda A."/>
            <person name="Suzuki Y."/>
            <person name="Arimoto A."/>
            <person name="Ishii H."/>
            <person name="Satoh N."/>
            <person name="Nishiyama T."/>
            <person name="Hasebe M."/>
            <person name="Maruyama T."/>
            <person name="Minagawa J."/>
            <person name="Obokata J."/>
            <person name="Shigenobu S."/>
        </authorList>
    </citation>
    <scope>NUCLEOTIDE SEQUENCE [LARGE SCALE GENOMIC DNA]</scope>
</reference>
<sequence length="76" mass="8149">MAGVSALRSSGTLLSRVRAPPPATWPDRGPEILRSPCCGMAIYKTKLTVAYISNHDSLSKGAAFKDSHLYKDDISA</sequence>
<evidence type="ECO:0000313" key="2">
    <source>
        <dbReference type="Proteomes" id="UP000735302"/>
    </source>
</evidence>
<evidence type="ECO:0000313" key="1">
    <source>
        <dbReference type="EMBL" id="GFO32241.1"/>
    </source>
</evidence>